<keyword evidence="5" id="KW-1185">Reference proteome</keyword>
<name>A0A6P5TVP5_PRUAV</name>
<dbReference type="InterPro" id="IPR018490">
    <property type="entry name" value="cNMP-bd_dom_sf"/>
</dbReference>
<keyword evidence="1" id="KW-0547">Nucleotide-binding</keyword>
<sequence>MKGRETELWLSKNGIPKKLINDIKPQIMDKVQQELEGNRDADMDKIFSSLPLDLQSRITKYMPMARLKQVPALKKMDERVLRRISQRLKPREFDDDSIIIEKGEPLKMMVFIVDGLVSIEKRDGSSSSNDNLQQPTRGAGEVCGEELLRWPLSSILFWAGESPLATESAKAIGHVEALVVTAFDLNRVLIDRDYFVGMMRRTFSAKELEKATDNYHESRIIRKDEDATFYKGVVPMPDDDKTVVAVKKYETNKTYAVIEAAVASQTNHINVVRFLGGCVVEEEKESALVFEYIPNGTLFEHIHKEEAAGSFEGSSSSPTALLSLESRLKIASETAGALAYLHSLTPPIIHLFLSTKHVLLDDHYTAKLSAIGQWQAAFHTSDLLKEGYTDPHFRRDGLAEKSDVYSFGVVLAELLTSQKPASPNNRGEEPPLATCLLSSMKEDRLNQILDGEIIVNEATSKTAKKVADLAKRCLRSKREERPSMEQVAVELEGLRKFMAEHERGQPSFSIRPNSN</sequence>
<dbReference type="GO" id="GO:0004674">
    <property type="term" value="F:protein serine/threonine kinase activity"/>
    <property type="evidence" value="ECO:0007669"/>
    <property type="project" value="TreeGrafter"/>
</dbReference>
<dbReference type="Gene3D" id="3.30.200.20">
    <property type="entry name" value="Phosphorylase Kinase, domain 1"/>
    <property type="match status" value="1"/>
</dbReference>
<accession>A0A6P5TVP5</accession>
<evidence type="ECO:0000256" key="1">
    <source>
        <dbReference type="ARBA" id="ARBA00022741"/>
    </source>
</evidence>
<dbReference type="GeneID" id="110771165"/>
<evidence type="ECO:0000313" key="5">
    <source>
        <dbReference type="Proteomes" id="UP000515124"/>
    </source>
</evidence>
<dbReference type="PANTHER" id="PTHR27005">
    <property type="entry name" value="WALL-ASSOCIATED RECEPTOR KINASE-LIKE 21"/>
    <property type="match status" value="1"/>
</dbReference>
<dbReference type="InterPro" id="IPR000719">
    <property type="entry name" value="Prot_kinase_dom"/>
</dbReference>
<keyword evidence="2" id="KW-0067">ATP-binding</keyword>
<dbReference type="PANTHER" id="PTHR27005:SF468">
    <property type="entry name" value="OS01G0310500 PROTEIN"/>
    <property type="match status" value="1"/>
</dbReference>
<dbReference type="KEGG" id="pavi:110771165"/>
<protein>
    <submittedName>
        <fullName evidence="6">Wall-associated receptor kinase 2-like</fullName>
    </submittedName>
</protein>
<dbReference type="InterPro" id="IPR045274">
    <property type="entry name" value="WAK-like"/>
</dbReference>
<gene>
    <name evidence="6" type="primary">LOC110771165</name>
</gene>
<dbReference type="CDD" id="cd00038">
    <property type="entry name" value="CAP_ED"/>
    <property type="match status" value="1"/>
</dbReference>
<dbReference type="AlphaFoldDB" id="A0A6P5TVP5"/>
<dbReference type="InterPro" id="IPR014710">
    <property type="entry name" value="RmlC-like_jellyroll"/>
</dbReference>
<dbReference type="InterPro" id="IPR000595">
    <property type="entry name" value="cNMP-bd_dom"/>
</dbReference>
<dbReference type="RefSeq" id="XP_021831116.1">
    <property type="nucleotide sequence ID" value="XM_021975424.1"/>
</dbReference>
<feature type="domain" description="Cyclic nucleotide-binding" evidence="4">
    <location>
        <begin position="72"/>
        <end position="148"/>
    </location>
</feature>
<evidence type="ECO:0000256" key="2">
    <source>
        <dbReference type="ARBA" id="ARBA00022840"/>
    </source>
</evidence>
<reference evidence="6" key="1">
    <citation type="submission" date="2025-08" db="UniProtKB">
        <authorList>
            <consortium name="RefSeq"/>
        </authorList>
    </citation>
    <scope>IDENTIFICATION</scope>
</reference>
<dbReference type="InterPro" id="IPR011009">
    <property type="entry name" value="Kinase-like_dom_sf"/>
</dbReference>
<dbReference type="Gene3D" id="1.10.510.10">
    <property type="entry name" value="Transferase(Phosphotransferase) domain 1"/>
    <property type="match status" value="1"/>
</dbReference>
<evidence type="ECO:0000313" key="6">
    <source>
        <dbReference type="RefSeq" id="XP_021831116.1"/>
    </source>
</evidence>
<organism evidence="5 6">
    <name type="scientific">Prunus avium</name>
    <name type="common">Cherry</name>
    <name type="synonym">Cerasus avium</name>
    <dbReference type="NCBI Taxonomy" id="42229"/>
    <lineage>
        <taxon>Eukaryota</taxon>
        <taxon>Viridiplantae</taxon>
        <taxon>Streptophyta</taxon>
        <taxon>Embryophyta</taxon>
        <taxon>Tracheophyta</taxon>
        <taxon>Spermatophyta</taxon>
        <taxon>Magnoliopsida</taxon>
        <taxon>eudicotyledons</taxon>
        <taxon>Gunneridae</taxon>
        <taxon>Pentapetalae</taxon>
        <taxon>rosids</taxon>
        <taxon>fabids</taxon>
        <taxon>Rosales</taxon>
        <taxon>Rosaceae</taxon>
        <taxon>Amygdaloideae</taxon>
        <taxon>Amygdaleae</taxon>
        <taxon>Prunus</taxon>
    </lineage>
</organism>
<dbReference type="SUPFAM" id="SSF51206">
    <property type="entry name" value="cAMP-binding domain-like"/>
    <property type="match status" value="1"/>
</dbReference>
<feature type="domain" description="Protein kinase" evidence="3">
    <location>
        <begin position="215"/>
        <end position="498"/>
    </location>
</feature>
<dbReference type="SUPFAM" id="SSF56112">
    <property type="entry name" value="Protein kinase-like (PK-like)"/>
    <property type="match status" value="1"/>
</dbReference>
<dbReference type="Pfam" id="PF07714">
    <property type="entry name" value="PK_Tyr_Ser-Thr"/>
    <property type="match status" value="1"/>
</dbReference>
<dbReference type="InterPro" id="IPR001245">
    <property type="entry name" value="Ser-Thr/Tyr_kinase_cat_dom"/>
</dbReference>
<dbReference type="PROSITE" id="PS50011">
    <property type="entry name" value="PROTEIN_KINASE_DOM"/>
    <property type="match status" value="1"/>
</dbReference>
<dbReference type="PROSITE" id="PS50042">
    <property type="entry name" value="CNMP_BINDING_3"/>
    <property type="match status" value="1"/>
</dbReference>
<evidence type="ECO:0000259" key="4">
    <source>
        <dbReference type="PROSITE" id="PS50042"/>
    </source>
</evidence>
<dbReference type="GO" id="GO:0007166">
    <property type="term" value="P:cell surface receptor signaling pathway"/>
    <property type="evidence" value="ECO:0007669"/>
    <property type="project" value="InterPro"/>
</dbReference>
<dbReference type="Gene3D" id="2.60.120.10">
    <property type="entry name" value="Jelly Rolls"/>
    <property type="match status" value="1"/>
</dbReference>
<dbReference type="GO" id="GO:0005886">
    <property type="term" value="C:plasma membrane"/>
    <property type="evidence" value="ECO:0007669"/>
    <property type="project" value="TreeGrafter"/>
</dbReference>
<dbReference type="Proteomes" id="UP000515124">
    <property type="component" value="Unplaced"/>
</dbReference>
<evidence type="ECO:0000259" key="3">
    <source>
        <dbReference type="PROSITE" id="PS50011"/>
    </source>
</evidence>
<proteinExistence type="predicted"/>
<dbReference type="GO" id="GO:0005524">
    <property type="term" value="F:ATP binding"/>
    <property type="evidence" value="ECO:0007669"/>
    <property type="project" value="UniProtKB-KW"/>
</dbReference>